<accession>A0A410G4I0</accession>
<dbReference type="PANTHER" id="PTHR37422">
    <property type="entry name" value="TEICHURONIC ACID BIOSYNTHESIS PROTEIN TUAE"/>
    <property type="match status" value="1"/>
</dbReference>
<dbReference type="RefSeq" id="WP_128250565.1">
    <property type="nucleotide sequence ID" value="NZ_CP034951.1"/>
</dbReference>
<dbReference type="EMBL" id="CP034951">
    <property type="protein sequence ID" value="QAA82192.1"/>
    <property type="molecule type" value="Genomic_DNA"/>
</dbReference>
<feature type="transmembrane region" description="Helical" evidence="5">
    <location>
        <begin position="66"/>
        <end position="84"/>
    </location>
</feature>
<evidence type="ECO:0000259" key="6">
    <source>
        <dbReference type="Pfam" id="PF04932"/>
    </source>
</evidence>
<protein>
    <recommendedName>
        <fullName evidence="6">O-antigen ligase-related domain-containing protein</fullName>
    </recommendedName>
</protein>
<dbReference type="KEGG" id="aev:EI546_10860"/>
<name>A0A410G4I0_9FLAO</name>
<feature type="transmembrane region" description="Helical" evidence="5">
    <location>
        <begin position="174"/>
        <end position="190"/>
    </location>
</feature>
<feature type="transmembrane region" description="Helical" evidence="5">
    <location>
        <begin position="223"/>
        <end position="240"/>
    </location>
</feature>
<organism evidence="7 8">
    <name type="scientific">Aequorivita ciconiae</name>
    <dbReference type="NCBI Taxonomy" id="2494375"/>
    <lineage>
        <taxon>Bacteria</taxon>
        <taxon>Pseudomonadati</taxon>
        <taxon>Bacteroidota</taxon>
        <taxon>Flavobacteriia</taxon>
        <taxon>Flavobacteriales</taxon>
        <taxon>Flavobacteriaceae</taxon>
        <taxon>Aequorivita</taxon>
    </lineage>
</organism>
<dbReference type="AlphaFoldDB" id="A0A410G4I0"/>
<feature type="transmembrane region" description="Helical" evidence="5">
    <location>
        <begin position="339"/>
        <end position="359"/>
    </location>
</feature>
<evidence type="ECO:0000256" key="1">
    <source>
        <dbReference type="ARBA" id="ARBA00004141"/>
    </source>
</evidence>
<dbReference type="OrthoDB" id="1093278at2"/>
<keyword evidence="2 5" id="KW-0812">Transmembrane</keyword>
<feature type="transmembrane region" description="Helical" evidence="5">
    <location>
        <begin position="121"/>
        <end position="141"/>
    </location>
</feature>
<evidence type="ECO:0000256" key="5">
    <source>
        <dbReference type="SAM" id="Phobius"/>
    </source>
</evidence>
<dbReference type="InterPro" id="IPR051533">
    <property type="entry name" value="WaaL-like"/>
</dbReference>
<dbReference type="GO" id="GO:0016020">
    <property type="term" value="C:membrane"/>
    <property type="evidence" value="ECO:0007669"/>
    <property type="project" value="UniProtKB-SubCell"/>
</dbReference>
<dbReference type="InterPro" id="IPR007016">
    <property type="entry name" value="O-antigen_ligase-rel_domated"/>
</dbReference>
<feature type="domain" description="O-antigen ligase-related" evidence="6">
    <location>
        <begin position="209"/>
        <end position="352"/>
    </location>
</feature>
<evidence type="ECO:0000313" key="7">
    <source>
        <dbReference type="EMBL" id="QAA82192.1"/>
    </source>
</evidence>
<evidence type="ECO:0000256" key="2">
    <source>
        <dbReference type="ARBA" id="ARBA00022692"/>
    </source>
</evidence>
<evidence type="ECO:0000256" key="3">
    <source>
        <dbReference type="ARBA" id="ARBA00022989"/>
    </source>
</evidence>
<sequence>MIKGIRSYWNNNPPSKVFFQVSTYLFVGTLPLWDNLNTIILWFFIASSLFMLNPKHRLANLKSNKVAIYALLSLYLLFILGYFFSTNVKIALRDIERTLTLVLIPLIVLSHNRVDFDLKKVYIAFGTGLFTGMVICWAFIFHSIATNFTPWVQAGYFFKWIYSGWNAVAPIDGHPSYFAVMLVIFILGIIRMPEFRNLRRNKLKLVLLLAPFFLFLIETSSRIGIITLIAVLILTILKKLEIKRVFYVVGLVIVLGLLSIKFDYLGSKFTSIVDTQGNVTLDRYPRWIAILSEFSDRENWIFGVGTGDRQALYDVTYSKGGFQIALDNEYNAHNQYLEFLVSNGILGVLVYILVLATFIRKTRLRGEALSFFVIIALFSFSETIFGLAKGVFIFAFFYSFYVIWYSGNKDYKLEEKQGNESLCVE</sequence>
<gene>
    <name evidence="7" type="ORF">EI546_10860</name>
</gene>
<keyword evidence="3 5" id="KW-1133">Transmembrane helix</keyword>
<keyword evidence="4 5" id="KW-0472">Membrane</keyword>
<dbReference type="Pfam" id="PF04932">
    <property type="entry name" value="Wzy_C"/>
    <property type="match status" value="1"/>
</dbReference>
<comment type="subcellular location">
    <subcellularLocation>
        <location evidence="1">Membrane</location>
        <topology evidence="1">Multi-pass membrane protein</topology>
    </subcellularLocation>
</comment>
<dbReference type="PANTHER" id="PTHR37422:SF13">
    <property type="entry name" value="LIPOPOLYSACCHARIDE BIOSYNTHESIS PROTEIN PA4999-RELATED"/>
    <property type="match status" value="1"/>
</dbReference>
<evidence type="ECO:0000313" key="8">
    <source>
        <dbReference type="Proteomes" id="UP000285517"/>
    </source>
</evidence>
<feature type="transmembrane region" description="Helical" evidence="5">
    <location>
        <begin position="245"/>
        <end position="262"/>
    </location>
</feature>
<keyword evidence="8" id="KW-1185">Reference proteome</keyword>
<feature type="transmembrane region" description="Helical" evidence="5">
    <location>
        <begin position="202"/>
        <end position="217"/>
    </location>
</feature>
<feature type="transmembrane region" description="Helical" evidence="5">
    <location>
        <begin position="371"/>
        <end position="404"/>
    </location>
</feature>
<reference evidence="7 8" key="1">
    <citation type="submission" date="2019-01" db="EMBL/GenBank/DDBJ databases">
        <title>Complete genome sequencing of Aequorivita sp. H23M31.</title>
        <authorList>
            <person name="Bae J.-W."/>
        </authorList>
    </citation>
    <scope>NUCLEOTIDE SEQUENCE [LARGE SCALE GENOMIC DNA]</scope>
    <source>
        <strain evidence="7 8">H23M31</strain>
    </source>
</reference>
<evidence type="ECO:0000256" key="4">
    <source>
        <dbReference type="ARBA" id="ARBA00023136"/>
    </source>
</evidence>
<dbReference type="Proteomes" id="UP000285517">
    <property type="component" value="Chromosome"/>
</dbReference>
<proteinExistence type="predicted"/>